<keyword evidence="4 13" id="KW-0813">Transport</keyword>
<evidence type="ECO:0000256" key="13">
    <source>
        <dbReference type="HAMAP-Rule" id="MF_01810"/>
    </source>
</evidence>
<organism evidence="16 17">
    <name type="scientific">Simiduia agarivorans (strain DSM 21679 / JCM 13881 / BCRC 17597 / SA1)</name>
    <dbReference type="NCBI Taxonomy" id="1117647"/>
    <lineage>
        <taxon>Bacteria</taxon>
        <taxon>Pseudomonadati</taxon>
        <taxon>Pseudomonadota</taxon>
        <taxon>Gammaproteobacteria</taxon>
        <taxon>Cellvibrionales</taxon>
        <taxon>Cellvibrionaceae</taxon>
        <taxon>Simiduia</taxon>
    </lineage>
</organism>
<evidence type="ECO:0000256" key="10">
    <source>
        <dbReference type="ARBA" id="ARBA00023186"/>
    </source>
</evidence>
<evidence type="ECO:0000256" key="12">
    <source>
        <dbReference type="ARBA" id="ARBA00033342"/>
    </source>
</evidence>
<keyword evidence="8 13" id="KW-1133">Transmembrane helix</keyword>
<dbReference type="GO" id="GO:0032977">
    <property type="term" value="F:membrane insertase activity"/>
    <property type="evidence" value="ECO:0007669"/>
    <property type="project" value="InterPro"/>
</dbReference>
<dbReference type="NCBIfam" id="TIGR03592">
    <property type="entry name" value="yidC_oxa1_cterm"/>
    <property type="match status" value="1"/>
</dbReference>
<dbReference type="GO" id="GO:0051205">
    <property type="term" value="P:protein insertion into membrane"/>
    <property type="evidence" value="ECO:0007669"/>
    <property type="project" value="TreeGrafter"/>
</dbReference>
<dbReference type="Pfam" id="PF02096">
    <property type="entry name" value="60KD_IMP"/>
    <property type="match status" value="1"/>
</dbReference>
<dbReference type="Gene3D" id="2.70.98.90">
    <property type="match status" value="1"/>
</dbReference>
<keyword evidence="9 13" id="KW-0472">Membrane</keyword>
<accession>K4KN82</accession>
<dbReference type="PANTHER" id="PTHR12428">
    <property type="entry name" value="OXA1"/>
    <property type="match status" value="1"/>
</dbReference>
<dbReference type="NCBIfam" id="NF002352">
    <property type="entry name" value="PRK01318.1-3"/>
    <property type="match status" value="1"/>
</dbReference>
<dbReference type="InterPro" id="IPR028055">
    <property type="entry name" value="YidC/Oxa/ALB_C"/>
</dbReference>
<evidence type="ECO:0000256" key="8">
    <source>
        <dbReference type="ARBA" id="ARBA00022989"/>
    </source>
</evidence>
<feature type="domain" description="Membrane insertase YidC N-terminal" evidence="15">
    <location>
        <begin position="81"/>
        <end position="358"/>
    </location>
</feature>
<evidence type="ECO:0000256" key="2">
    <source>
        <dbReference type="ARBA" id="ARBA00010527"/>
    </source>
</evidence>
<dbReference type="InterPro" id="IPR028053">
    <property type="entry name" value="Membr_insert_YidC_N"/>
</dbReference>
<feature type="transmembrane region" description="Helical" evidence="13">
    <location>
        <begin position="435"/>
        <end position="456"/>
    </location>
</feature>
<evidence type="ECO:0000256" key="3">
    <source>
        <dbReference type="ARBA" id="ARBA00015325"/>
    </source>
</evidence>
<protein>
    <recommendedName>
        <fullName evidence="3 13">Membrane protein insertase YidC</fullName>
    </recommendedName>
    <alternativeName>
        <fullName evidence="12 13">Foldase YidC</fullName>
    </alternativeName>
    <alternativeName>
        <fullName evidence="11 13">Membrane integrase YidC</fullName>
    </alternativeName>
    <alternativeName>
        <fullName evidence="13">Membrane protein YidC</fullName>
    </alternativeName>
</protein>
<evidence type="ECO:0000256" key="6">
    <source>
        <dbReference type="ARBA" id="ARBA00022692"/>
    </source>
</evidence>
<dbReference type="eggNOG" id="COG0706">
    <property type="taxonomic scope" value="Bacteria"/>
</dbReference>
<evidence type="ECO:0000256" key="7">
    <source>
        <dbReference type="ARBA" id="ARBA00022927"/>
    </source>
</evidence>
<dbReference type="PRINTS" id="PR01900">
    <property type="entry name" value="YIDCPROTEIN"/>
</dbReference>
<dbReference type="GO" id="GO:0015031">
    <property type="term" value="P:protein transport"/>
    <property type="evidence" value="ECO:0007669"/>
    <property type="project" value="UniProtKB-KW"/>
</dbReference>
<keyword evidence="17" id="KW-1185">Reference proteome</keyword>
<dbReference type="HAMAP" id="MF_01810">
    <property type="entry name" value="YidC_type1"/>
    <property type="match status" value="1"/>
</dbReference>
<dbReference type="AlphaFoldDB" id="K4KN82"/>
<feature type="domain" description="Membrane insertase YidC/Oxa/ALB C-terminal" evidence="14">
    <location>
        <begin position="370"/>
        <end position="548"/>
    </location>
</feature>
<proteinExistence type="inferred from homology"/>
<evidence type="ECO:0000256" key="11">
    <source>
        <dbReference type="ARBA" id="ARBA00033245"/>
    </source>
</evidence>
<name>K4KN82_SIMAS</name>
<evidence type="ECO:0000256" key="9">
    <source>
        <dbReference type="ARBA" id="ARBA00023136"/>
    </source>
</evidence>
<comment type="subcellular location">
    <subcellularLocation>
        <location evidence="1 13">Cell inner membrane</location>
        <topology evidence="1 13">Multi-pass membrane protein</topology>
    </subcellularLocation>
</comment>
<keyword evidence="10 13" id="KW-0143">Chaperone</keyword>
<dbReference type="CDD" id="cd20070">
    <property type="entry name" value="5TM_YidC_Alb3"/>
    <property type="match status" value="1"/>
</dbReference>
<comment type="similarity">
    <text evidence="2 13">Belongs to the OXA1/ALB3/YidC family. Type 1 subfamily.</text>
</comment>
<feature type="transmembrane region" description="Helical" evidence="13">
    <location>
        <begin position="6"/>
        <end position="23"/>
    </location>
</feature>
<keyword evidence="6 13" id="KW-0812">Transmembrane</keyword>
<dbReference type="STRING" id="1117647.M5M_12470"/>
<feature type="transmembrane region" description="Helical" evidence="13">
    <location>
        <begin position="370"/>
        <end position="391"/>
    </location>
</feature>
<dbReference type="NCBIfam" id="TIGR03593">
    <property type="entry name" value="yidC_nterm"/>
    <property type="match status" value="1"/>
</dbReference>
<keyword evidence="5 13" id="KW-1003">Cell membrane</keyword>
<evidence type="ECO:0000256" key="5">
    <source>
        <dbReference type="ARBA" id="ARBA00022475"/>
    </source>
</evidence>
<dbReference type="NCBIfam" id="NF002353">
    <property type="entry name" value="PRK01318.1-4"/>
    <property type="match status" value="1"/>
</dbReference>
<dbReference type="KEGG" id="saga:M5M_12470"/>
<comment type="subunit">
    <text evidence="13">Interacts with the Sec translocase complex via SecD. Specifically interacts with transmembrane segments of nascent integral membrane proteins during membrane integration.</text>
</comment>
<evidence type="ECO:0000256" key="4">
    <source>
        <dbReference type="ARBA" id="ARBA00022448"/>
    </source>
</evidence>
<evidence type="ECO:0000259" key="15">
    <source>
        <dbReference type="Pfam" id="PF14849"/>
    </source>
</evidence>
<dbReference type="InterPro" id="IPR019998">
    <property type="entry name" value="Membr_insert_YidC"/>
</dbReference>
<dbReference type="RefSeq" id="WP_015047814.1">
    <property type="nucleotide sequence ID" value="NC_018868.3"/>
</dbReference>
<dbReference type="GO" id="GO:0005886">
    <property type="term" value="C:plasma membrane"/>
    <property type="evidence" value="ECO:0007669"/>
    <property type="project" value="UniProtKB-SubCell"/>
</dbReference>
<dbReference type="Proteomes" id="UP000000466">
    <property type="component" value="Chromosome"/>
</dbReference>
<reference evidence="16 17" key="1">
    <citation type="journal article" date="2013" name="Genome Announc.">
        <title>Complete genome sequence of Simiduia agarivorans SA1(T), a marine bacterium able to degrade a variety of polysaccharides.</title>
        <authorList>
            <person name="Lin S.Y."/>
            <person name="Shieh W.Y."/>
            <person name="Chen J.S."/>
            <person name="Tang S.L."/>
        </authorList>
    </citation>
    <scope>NUCLEOTIDE SEQUENCE [LARGE SCALE GENOMIC DNA]</scope>
    <source>
        <strain evidence="17">DSM 21679 / JCM 13881 / BCRC 17597 / SA1</strain>
    </source>
</reference>
<gene>
    <name evidence="13" type="primary">yidC</name>
    <name evidence="16" type="ordered locus">M5M_12470</name>
</gene>
<dbReference type="PRINTS" id="PR00701">
    <property type="entry name" value="60KDINNERMP"/>
</dbReference>
<dbReference type="EMBL" id="CP003746">
    <property type="protein sequence ID" value="AFU99650.1"/>
    <property type="molecule type" value="Genomic_DNA"/>
</dbReference>
<dbReference type="InterPro" id="IPR047196">
    <property type="entry name" value="YidC_ALB_C"/>
</dbReference>
<evidence type="ECO:0000313" key="16">
    <source>
        <dbReference type="EMBL" id="AFU99650.1"/>
    </source>
</evidence>
<dbReference type="CDD" id="cd19961">
    <property type="entry name" value="EcYidC-like_peri"/>
    <property type="match status" value="1"/>
</dbReference>
<dbReference type="InterPro" id="IPR001708">
    <property type="entry name" value="YidC/ALB3/OXA1/COX18"/>
</dbReference>
<keyword evidence="13" id="KW-0997">Cell inner membrane</keyword>
<evidence type="ECO:0000256" key="1">
    <source>
        <dbReference type="ARBA" id="ARBA00004429"/>
    </source>
</evidence>
<evidence type="ECO:0000313" key="17">
    <source>
        <dbReference type="Proteomes" id="UP000000466"/>
    </source>
</evidence>
<dbReference type="InterPro" id="IPR038221">
    <property type="entry name" value="YidC_periplasmic_sf"/>
</dbReference>
<evidence type="ECO:0000259" key="14">
    <source>
        <dbReference type="Pfam" id="PF02096"/>
    </source>
</evidence>
<dbReference type="Pfam" id="PF14849">
    <property type="entry name" value="YidC_periplas"/>
    <property type="match status" value="1"/>
</dbReference>
<dbReference type="HOGENOM" id="CLU_016535_3_0_6"/>
<comment type="function">
    <text evidence="13">Required for the insertion and/or proper folding and/or complex formation of integral membrane proteins into the membrane. Involved in integration of membrane proteins that insert both dependently and independently of the Sec translocase complex, as well as at least some lipoproteins. Aids folding of multispanning membrane proteins.</text>
</comment>
<feature type="transmembrane region" description="Helical" evidence="13">
    <location>
        <begin position="509"/>
        <end position="534"/>
    </location>
</feature>
<sequence>MKKDPIKYLLIIGMVVTAALLVGQWSDFQDRRKAPVIKEETTLSAPMQELVATTEVAPSDDDIPTVEAAAPTVQSQTQQLISVETDTLSLKIDTQGGDIVYAALPLHYAVLNEPDNPFVLLNQTANHTYVAQSGLVGTHGTDKSGQRPIFATAATHYALSQGDDTLIVDLVYQQGSVGITKRFTFTRGSYVVDLRYLIDNRSDANWHANLYAQLKRDSQPVITDVGIGLNPYLGAALTTADEKYRKVDFEEMAETRGGVKVDVDGGWVALVQHYFISAWIPASDTRNSFNLRKANTNDMYFAGFTTPALTVAPGSQGEIAAQFYAGPKDVDTLEGLAPYLDLTVDYGWLWWIAKPLFAFLQWIYGFIGNWGWSIIVLTIIIKAIFFPLSAASYKSMAKMRKLGPLMQDLKERYGDDRQKMSAELMKMYKKEKVNPMGGCLPILIQMPVFIALYWVLMESVELRHTPFLGWIDDLSVKDPYFILPILMGATMFVQFRLNPTPPDPTQAKVMQMMPIVMTFMFMWFPAGLVLYWVANNAISIVQQYVITKQIENADTAK</sequence>
<keyword evidence="7 13" id="KW-0653">Protein transport</keyword>
<dbReference type="PANTHER" id="PTHR12428:SF65">
    <property type="entry name" value="CYTOCHROME C OXIDASE ASSEMBLY PROTEIN COX18, MITOCHONDRIAL"/>
    <property type="match status" value="1"/>
</dbReference>